<protein>
    <recommendedName>
        <fullName evidence="3">Leucine-binding protein domain-containing protein</fullName>
    </recommendedName>
</protein>
<organism evidence="1 2">
    <name type="scientific">Streptomyces gobitricini</name>
    <dbReference type="NCBI Taxonomy" id="68211"/>
    <lineage>
        <taxon>Bacteria</taxon>
        <taxon>Bacillati</taxon>
        <taxon>Actinomycetota</taxon>
        <taxon>Actinomycetes</taxon>
        <taxon>Kitasatosporales</taxon>
        <taxon>Streptomycetaceae</taxon>
        <taxon>Streptomyces</taxon>
    </lineage>
</organism>
<name>A0ABP6AME2_9ACTN</name>
<dbReference type="Proteomes" id="UP001499942">
    <property type="component" value="Unassembled WGS sequence"/>
</dbReference>
<comment type="caution">
    <text evidence="1">The sequence shown here is derived from an EMBL/GenBank/DDBJ whole genome shotgun (WGS) entry which is preliminary data.</text>
</comment>
<accession>A0ABP6AME2</accession>
<evidence type="ECO:0000313" key="1">
    <source>
        <dbReference type="EMBL" id="GAA2518757.1"/>
    </source>
</evidence>
<proteinExistence type="predicted"/>
<dbReference type="InterPro" id="IPR028082">
    <property type="entry name" value="Peripla_BP_I"/>
</dbReference>
<dbReference type="RefSeq" id="WP_344366964.1">
    <property type="nucleotide sequence ID" value="NZ_BAAASR010000050.1"/>
</dbReference>
<evidence type="ECO:0008006" key="3">
    <source>
        <dbReference type="Google" id="ProtNLM"/>
    </source>
</evidence>
<dbReference type="EMBL" id="BAAASR010000050">
    <property type="protein sequence ID" value="GAA2518757.1"/>
    <property type="molecule type" value="Genomic_DNA"/>
</dbReference>
<evidence type="ECO:0000313" key="2">
    <source>
        <dbReference type="Proteomes" id="UP001499942"/>
    </source>
</evidence>
<sequence>MTNTPDRPGHGPVTLVALALGVVLALVAAGTLWARFGPEDPDPCGPGLRTVNGECIGVSDGGGKPFMADLTEVMKRIKEENDRIDGQTHATIALMIPMTSDHEEVRKQILHEVQGAYIAQYFANGATKAEKQSGGEHPKIRLVLANPGKNRDQWRTVADQLAGLAEDEKHNLRTVFGFDLSVRPTAEAIAYLTKEKKIPVVGGPITGDEFTGYPLFARVAPTNSDQADALTHFDKNLDLEHAILVKDTRPDPYNESLLQAYERKLRRSPHEPMPFDSEGTDTEGRLSSEFKRMATDICVLRPKVNTVYFAGRPTHLRQFLNELARNRPCKEEPFTVVSGSGASTLYADRKLDWDALRGLRGDGGSWKGKVTVLYTSVSHPDGWLKERPGRPETGGTPGVVRELMRRLAAPPPVGPIGPADIYDSRTVSVHDSAKTAIAGIRLHAEGRKSGYIPTLREIGTDWNALRGTHKVDGASGWICIDNKGNAYNKAVAVVRLDPQVRGERPTFVGLAWPKKFPPPKGQEGSLACQIPRS</sequence>
<dbReference type="CDD" id="cd06268">
    <property type="entry name" value="PBP1_ABC_transporter_LIVBP-like"/>
    <property type="match status" value="1"/>
</dbReference>
<dbReference type="SUPFAM" id="SSF53822">
    <property type="entry name" value="Periplasmic binding protein-like I"/>
    <property type="match status" value="1"/>
</dbReference>
<reference evidence="2" key="1">
    <citation type="journal article" date="2019" name="Int. J. Syst. Evol. Microbiol.">
        <title>The Global Catalogue of Microorganisms (GCM) 10K type strain sequencing project: providing services to taxonomists for standard genome sequencing and annotation.</title>
        <authorList>
            <consortium name="The Broad Institute Genomics Platform"/>
            <consortium name="The Broad Institute Genome Sequencing Center for Infectious Disease"/>
            <person name="Wu L."/>
            <person name="Ma J."/>
        </authorList>
    </citation>
    <scope>NUCLEOTIDE SEQUENCE [LARGE SCALE GENOMIC DNA]</scope>
    <source>
        <strain evidence="2">JCM 5062</strain>
    </source>
</reference>
<gene>
    <name evidence="1" type="ORF">GCM10010393_59620</name>
</gene>
<keyword evidence="2" id="KW-1185">Reference proteome</keyword>
<dbReference type="Gene3D" id="3.40.50.2300">
    <property type="match status" value="1"/>
</dbReference>